<dbReference type="GO" id="GO:0017004">
    <property type="term" value="P:cytochrome complex assembly"/>
    <property type="evidence" value="ECO:0007669"/>
    <property type="project" value="UniProtKB-KW"/>
</dbReference>
<accession>A0A2J7TGJ1</accession>
<sequence>MAREDFSLVGDPRLGRAGARRRLIIAFLLVGAAVLAFVYAMNARGGKEAAADAACPGSREIARTLAPLAHGEVAALAVSTQPRPLPELVFNGPDGAPTTLASFRGQTVLLNFWATWCVPCRKEMPALDRLQAKAGSDGFKVVAVNIDTAKLDRPKAFLKEAEIKNLDFFADETAGVFQTLKGVGKALGLPTTILVDRNGCDLGVMAGPAEWDSADALALIAAARK</sequence>
<name>A0A2J7TGJ1_METSI</name>
<dbReference type="InterPro" id="IPR013766">
    <property type="entry name" value="Thioredoxin_domain"/>
</dbReference>
<protein>
    <submittedName>
        <fullName evidence="6">Thiol:disulfide interchange protein</fullName>
    </submittedName>
</protein>
<dbReference type="InterPro" id="IPR036249">
    <property type="entry name" value="Thioredoxin-like_sf"/>
</dbReference>
<dbReference type="InterPro" id="IPR017937">
    <property type="entry name" value="Thioredoxin_CS"/>
</dbReference>
<dbReference type="InterPro" id="IPR013740">
    <property type="entry name" value="Redoxin"/>
</dbReference>
<evidence type="ECO:0000256" key="4">
    <source>
        <dbReference type="SAM" id="Phobius"/>
    </source>
</evidence>
<evidence type="ECO:0000313" key="6">
    <source>
        <dbReference type="EMBL" id="PNG25885.1"/>
    </source>
</evidence>
<dbReference type="GO" id="GO:0030313">
    <property type="term" value="C:cell envelope"/>
    <property type="evidence" value="ECO:0007669"/>
    <property type="project" value="UniProtKB-SubCell"/>
</dbReference>
<evidence type="ECO:0000259" key="5">
    <source>
        <dbReference type="PROSITE" id="PS51352"/>
    </source>
</evidence>
<evidence type="ECO:0000256" key="1">
    <source>
        <dbReference type="ARBA" id="ARBA00004196"/>
    </source>
</evidence>
<feature type="transmembrane region" description="Helical" evidence="4">
    <location>
        <begin position="23"/>
        <end position="41"/>
    </location>
</feature>
<dbReference type="Proteomes" id="UP000236286">
    <property type="component" value="Unassembled WGS sequence"/>
</dbReference>
<keyword evidence="4" id="KW-0472">Membrane</keyword>
<comment type="caution">
    <text evidence="6">The sequence shown here is derived from an EMBL/GenBank/DDBJ whole genome shotgun (WGS) entry which is preliminary data.</text>
</comment>
<dbReference type="EMBL" id="PDZR01000011">
    <property type="protein sequence ID" value="PNG25885.1"/>
    <property type="molecule type" value="Genomic_DNA"/>
</dbReference>
<dbReference type="RefSeq" id="WP_102843825.1">
    <property type="nucleotide sequence ID" value="NZ_PDZR01000011.1"/>
</dbReference>
<dbReference type="PANTHER" id="PTHR42852:SF17">
    <property type="entry name" value="THIOREDOXIN-LIKE PROTEIN HI_1115"/>
    <property type="match status" value="1"/>
</dbReference>
<dbReference type="SUPFAM" id="SSF52833">
    <property type="entry name" value="Thioredoxin-like"/>
    <property type="match status" value="1"/>
</dbReference>
<dbReference type="Pfam" id="PF08534">
    <property type="entry name" value="Redoxin"/>
    <property type="match status" value="1"/>
</dbReference>
<dbReference type="PROSITE" id="PS00194">
    <property type="entry name" value="THIOREDOXIN_1"/>
    <property type="match status" value="1"/>
</dbReference>
<dbReference type="PANTHER" id="PTHR42852">
    <property type="entry name" value="THIOL:DISULFIDE INTERCHANGE PROTEIN DSBE"/>
    <property type="match status" value="1"/>
</dbReference>
<keyword evidence="3" id="KW-0676">Redox-active center</keyword>
<dbReference type="InterPro" id="IPR050553">
    <property type="entry name" value="Thioredoxin_ResA/DsbE_sf"/>
</dbReference>
<organism evidence="6 7">
    <name type="scientific">Methylocella silvestris</name>
    <dbReference type="NCBI Taxonomy" id="199596"/>
    <lineage>
        <taxon>Bacteria</taxon>
        <taxon>Pseudomonadati</taxon>
        <taxon>Pseudomonadota</taxon>
        <taxon>Alphaproteobacteria</taxon>
        <taxon>Hyphomicrobiales</taxon>
        <taxon>Beijerinckiaceae</taxon>
        <taxon>Methylocella</taxon>
    </lineage>
</organism>
<dbReference type="Gene3D" id="3.40.30.10">
    <property type="entry name" value="Glutaredoxin"/>
    <property type="match status" value="1"/>
</dbReference>
<reference evidence="6 7" key="1">
    <citation type="submission" date="2017-10" db="EMBL/GenBank/DDBJ databases">
        <title>Genome announcement of Methylocella silvestris TVC from permafrost.</title>
        <authorList>
            <person name="Wang J."/>
            <person name="Geng K."/>
            <person name="Ul-Haque F."/>
            <person name="Crombie A.T."/>
            <person name="Street L.E."/>
            <person name="Wookey P.A."/>
            <person name="Murrell J.C."/>
            <person name="Pratscher J."/>
        </authorList>
    </citation>
    <scope>NUCLEOTIDE SEQUENCE [LARGE SCALE GENOMIC DNA]</scope>
    <source>
        <strain evidence="6 7">TVC</strain>
    </source>
</reference>
<evidence type="ECO:0000313" key="7">
    <source>
        <dbReference type="Proteomes" id="UP000236286"/>
    </source>
</evidence>
<dbReference type="NCBIfam" id="NF047696">
    <property type="entry name" value="ThlDiSintTplARhiz"/>
    <property type="match status" value="1"/>
</dbReference>
<dbReference type="OrthoDB" id="9799347at2"/>
<comment type="subcellular location">
    <subcellularLocation>
        <location evidence="1">Cell envelope</location>
    </subcellularLocation>
</comment>
<dbReference type="PROSITE" id="PS51352">
    <property type="entry name" value="THIOREDOXIN_2"/>
    <property type="match status" value="1"/>
</dbReference>
<feature type="domain" description="Thioredoxin" evidence="5">
    <location>
        <begin position="79"/>
        <end position="225"/>
    </location>
</feature>
<proteinExistence type="predicted"/>
<keyword evidence="2" id="KW-0201">Cytochrome c-type biogenesis</keyword>
<keyword evidence="4" id="KW-1133">Transmembrane helix</keyword>
<evidence type="ECO:0000256" key="2">
    <source>
        <dbReference type="ARBA" id="ARBA00022748"/>
    </source>
</evidence>
<evidence type="ECO:0000256" key="3">
    <source>
        <dbReference type="ARBA" id="ARBA00023284"/>
    </source>
</evidence>
<keyword evidence="4" id="KW-0812">Transmembrane</keyword>
<gene>
    <name evidence="6" type="ORF">CR492_11160</name>
</gene>
<dbReference type="GO" id="GO:0015036">
    <property type="term" value="F:disulfide oxidoreductase activity"/>
    <property type="evidence" value="ECO:0007669"/>
    <property type="project" value="UniProtKB-ARBA"/>
</dbReference>
<dbReference type="AlphaFoldDB" id="A0A2J7TGJ1"/>
<dbReference type="CDD" id="cd02966">
    <property type="entry name" value="TlpA_like_family"/>
    <property type="match status" value="1"/>
</dbReference>